<feature type="region of interest" description="Disordered" evidence="9">
    <location>
        <begin position="73"/>
        <end position="108"/>
    </location>
</feature>
<feature type="compositionally biased region" description="Polar residues" evidence="9">
    <location>
        <begin position="98"/>
        <end position="108"/>
    </location>
</feature>
<dbReference type="Pfam" id="PF02891">
    <property type="entry name" value="zf-MIZ"/>
    <property type="match status" value="1"/>
</dbReference>
<feature type="compositionally biased region" description="Low complexity" evidence="9">
    <location>
        <begin position="87"/>
        <end position="97"/>
    </location>
</feature>
<dbReference type="Gene3D" id="3.30.40.10">
    <property type="entry name" value="Zinc/RING finger domain, C3HC4 (zinc finger)"/>
    <property type="match status" value="1"/>
</dbReference>
<evidence type="ECO:0000256" key="8">
    <source>
        <dbReference type="PROSITE-ProRule" id="PRU00452"/>
    </source>
</evidence>
<evidence type="ECO:0000256" key="1">
    <source>
        <dbReference type="ARBA" id="ARBA00004718"/>
    </source>
</evidence>
<organism evidence="13 14">
    <name type="scientific">Lophiotrema nucula</name>
    <dbReference type="NCBI Taxonomy" id="690887"/>
    <lineage>
        <taxon>Eukaryota</taxon>
        <taxon>Fungi</taxon>
        <taxon>Dikarya</taxon>
        <taxon>Ascomycota</taxon>
        <taxon>Pezizomycotina</taxon>
        <taxon>Dothideomycetes</taxon>
        <taxon>Pleosporomycetidae</taxon>
        <taxon>Pleosporales</taxon>
        <taxon>Lophiotremataceae</taxon>
        <taxon>Lophiotrema</taxon>
    </lineage>
</organism>
<dbReference type="Gene3D" id="2.60.120.780">
    <property type="entry name" value="PINIT domain"/>
    <property type="match status" value="1"/>
</dbReference>
<feature type="domain" description="PINIT" evidence="12">
    <location>
        <begin position="105"/>
        <end position="267"/>
    </location>
</feature>
<dbReference type="PANTHER" id="PTHR10782:SF4">
    <property type="entry name" value="TONALLI, ISOFORM E"/>
    <property type="match status" value="1"/>
</dbReference>
<evidence type="ECO:0000259" key="11">
    <source>
        <dbReference type="PROSITE" id="PS51044"/>
    </source>
</evidence>
<dbReference type="PANTHER" id="PTHR10782">
    <property type="entry name" value="ZINC FINGER MIZ DOMAIN-CONTAINING PROTEIN"/>
    <property type="match status" value="1"/>
</dbReference>
<comment type="similarity">
    <text evidence="2">Belongs to the PIAS family.</text>
</comment>
<dbReference type="GO" id="GO:0000785">
    <property type="term" value="C:chromatin"/>
    <property type="evidence" value="ECO:0007669"/>
    <property type="project" value="TreeGrafter"/>
</dbReference>
<feature type="compositionally biased region" description="Low complexity" evidence="9">
    <location>
        <begin position="515"/>
        <end position="537"/>
    </location>
</feature>
<feature type="compositionally biased region" description="Acidic residues" evidence="9">
    <location>
        <begin position="408"/>
        <end position="418"/>
    </location>
</feature>
<feature type="compositionally biased region" description="Polar residues" evidence="9">
    <location>
        <begin position="437"/>
        <end position="459"/>
    </location>
</feature>
<protein>
    <submittedName>
        <fullName evidence="13">PINIT domain-containing protein</fullName>
    </submittedName>
</protein>
<name>A0A6A5Z754_9PLEO</name>
<feature type="region of interest" description="Disordered" evidence="9">
    <location>
        <begin position="430"/>
        <end position="579"/>
    </location>
</feature>
<comment type="pathway">
    <text evidence="1">Protein modification; protein sumoylation.</text>
</comment>
<dbReference type="AlphaFoldDB" id="A0A6A5Z754"/>
<evidence type="ECO:0000256" key="6">
    <source>
        <dbReference type="ARBA" id="ARBA00022786"/>
    </source>
</evidence>
<dbReference type="GO" id="GO:0008270">
    <property type="term" value="F:zinc ion binding"/>
    <property type="evidence" value="ECO:0007669"/>
    <property type="project" value="UniProtKB-KW"/>
</dbReference>
<evidence type="ECO:0000256" key="3">
    <source>
        <dbReference type="ARBA" id="ARBA00022679"/>
    </source>
</evidence>
<evidence type="ECO:0000256" key="5">
    <source>
        <dbReference type="ARBA" id="ARBA00022771"/>
    </source>
</evidence>
<evidence type="ECO:0000259" key="10">
    <source>
        <dbReference type="PROSITE" id="PS50800"/>
    </source>
</evidence>
<evidence type="ECO:0000256" key="9">
    <source>
        <dbReference type="SAM" id="MobiDB-lite"/>
    </source>
</evidence>
<sequence length="579" mass="64315">MSHAANLTTAQQLIARSKTLVNNDLKRICKEEGQTVSGNKPQLQARVQSLIDGAAARNDTETLNRLRHRLHHHGEAPPADASPGYPPNFSSPNAPSSYEVNGYSNSSQQYTPYQQQNMVQRPRNTFRDSPFYKFEDLVLTNLTLEVSPSHRQTAARVLQLSNDVCARLKSDAAYRLLLFSASEDLGPFAQYDVSFPSQIEVKINGEEVKANFKGLKNKAGSTRPADITDLVRKIGGYKNALQITYALTQKASRDEKFSLYVYLVRRNSVPELINTVKSQAVFTKQQVIDEMLKKASDPDIVFDSINMSLKDPVSYSTINIPCRSNICTHNQCFDIESFLLLQEQAPTWQCPVCNKTVSFQGLAVDLYVQDILKSVPRGTEQVTIQPNGQWTQANKQDNATPKRNGYSADDDDDDSDDDIQVVEAPDYRVSAIKNEATHTPLSSIRTPPLSSREASTAPRTGSKRTSEVIDLTLSDDDEPVRPTKKVAYSTPNSLPEPSHRYQHPSYGSSSAPRTHPSAQPHPQNSSHSQHQSSTPSSLRLHFRPVSQNHSSSGTYRPPPPRPNYSYQGSGSSSYYSNSP</sequence>
<gene>
    <name evidence="13" type="ORF">BDV96DRAFT_494236</name>
</gene>
<evidence type="ECO:0000256" key="2">
    <source>
        <dbReference type="ARBA" id="ARBA00005383"/>
    </source>
</evidence>
<evidence type="ECO:0000313" key="13">
    <source>
        <dbReference type="EMBL" id="KAF2114883.1"/>
    </source>
</evidence>
<feature type="compositionally biased region" description="Polar residues" evidence="9">
    <location>
        <begin position="383"/>
        <end position="401"/>
    </location>
</feature>
<feature type="compositionally biased region" description="Polar residues" evidence="9">
    <location>
        <begin position="545"/>
        <end position="554"/>
    </location>
</feature>
<dbReference type="UniPathway" id="UPA00886"/>
<evidence type="ECO:0000313" key="14">
    <source>
        <dbReference type="Proteomes" id="UP000799770"/>
    </source>
</evidence>
<dbReference type="Pfam" id="PF14324">
    <property type="entry name" value="PINIT"/>
    <property type="match status" value="1"/>
</dbReference>
<dbReference type="GO" id="GO:0061665">
    <property type="term" value="F:SUMO ligase activity"/>
    <property type="evidence" value="ECO:0007669"/>
    <property type="project" value="TreeGrafter"/>
</dbReference>
<feature type="domain" description="SAP" evidence="10">
    <location>
        <begin position="17"/>
        <end position="51"/>
    </location>
</feature>
<keyword evidence="14" id="KW-1185">Reference proteome</keyword>
<dbReference type="InterPro" id="IPR038654">
    <property type="entry name" value="PINIT_sf"/>
</dbReference>
<keyword evidence="3" id="KW-0808">Transferase</keyword>
<dbReference type="EMBL" id="ML977324">
    <property type="protein sequence ID" value="KAF2114883.1"/>
    <property type="molecule type" value="Genomic_DNA"/>
</dbReference>
<proteinExistence type="inferred from homology"/>
<keyword evidence="7" id="KW-0862">Zinc</keyword>
<feature type="domain" description="SP-RING-type" evidence="11">
    <location>
        <begin position="296"/>
        <end position="381"/>
    </location>
</feature>
<feature type="compositionally biased region" description="Low complexity" evidence="9">
    <location>
        <begin position="563"/>
        <end position="579"/>
    </location>
</feature>
<keyword evidence="4" id="KW-0479">Metal-binding</keyword>
<dbReference type="InterPro" id="IPR003034">
    <property type="entry name" value="SAP_dom"/>
</dbReference>
<dbReference type="InterPro" id="IPR013083">
    <property type="entry name" value="Znf_RING/FYVE/PHD"/>
</dbReference>
<accession>A0A6A5Z754</accession>
<keyword evidence="5 8" id="KW-0863">Zinc-finger</keyword>
<dbReference type="SMART" id="SM00513">
    <property type="entry name" value="SAP"/>
    <property type="match status" value="1"/>
</dbReference>
<evidence type="ECO:0000259" key="12">
    <source>
        <dbReference type="PROSITE" id="PS51466"/>
    </source>
</evidence>
<dbReference type="InterPro" id="IPR004181">
    <property type="entry name" value="Znf_MIZ"/>
</dbReference>
<feature type="region of interest" description="Disordered" evidence="9">
    <location>
        <begin position="383"/>
        <end position="418"/>
    </location>
</feature>
<evidence type="ECO:0000256" key="7">
    <source>
        <dbReference type="ARBA" id="ARBA00022833"/>
    </source>
</evidence>
<dbReference type="OrthoDB" id="28127at2759"/>
<evidence type="ECO:0000256" key="4">
    <source>
        <dbReference type="ARBA" id="ARBA00022723"/>
    </source>
</evidence>
<dbReference type="GO" id="GO:0016925">
    <property type="term" value="P:protein sumoylation"/>
    <property type="evidence" value="ECO:0007669"/>
    <property type="project" value="UniProtKB-UniPathway"/>
</dbReference>
<dbReference type="PROSITE" id="PS51466">
    <property type="entry name" value="PINIT"/>
    <property type="match status" value="1"/>
</dbReference>
<dbReference type="PROSITE" id="PS51044">
    <property type="entry name" value="ZF_SP_RING"/>
    <property type="match status" value="1"/>
</dbReference>
<dbReference type="Proteomes" id="UP000799770">
    <property type="component" value="Unassembled WGS sequence"/>
</dbReference>
<dbReference type="InterPro" id="IPR023321">
    <property type="entry name" value="PINIT"/>
</dbReference>
<reference evidence="13" key="1">
    <citation type="journal article" date="2020" name="Stud. Mycol.">
        <title>101 Dothideomycetes genomes: a test case for predicting lifestyles and emergence of pathogens.</title>
        <authorList>
            <person name="Haridas S."/>
            <person name="Albert R."/>
            <person name="Binder M."/>
            <person name="Bloem J."/>
            <person name="Labutti K."/>
            <person name="Salamov A."/>
            <person name="Andreopoulos B."/>
            <person name="Baker S."/>
            <person name="Barry K."/>
            <person name="Bills G."/>
            <person name="Bluhm B."/>
            <person name="Cannon C."/>
            <person name="Castanera R."/>
            <person name="Culley D."/>
            <person name="Daum C."/>
            <person name="Ezra D."/>
            <person name="Gonzalez J."/>
            <person name="Henrissat B."/>
            <person name="Kuo A."/>
            <person name="Liang C."/>
            <person name="Lipzen A."/>
            <person name="Lutzoni F."/>
            <person name="Magnuson J."/>
            <person name="Mondo S."/>
            <person name="Nolan M."/>
            <person name="Ohm R."/>
            <person name="Pangilinan J."/>
            <person name="Park H.-J."/>
            <person name="Ramirez L."/>
            <person name="Alfaro M."/>
            <person name="Sun H."/>
            <person name="Tritt A."/>
            <person name="Yoshinaga Y."/>
            <person name="Zwiers L.-H."/>
            <person name="Turgeon B."/>
            <person name="Goodwin S."/>
            <person name="Spatafora J."/>
            <person name="Crous P."/>
            <person name="Grigoriev I."/>
        </authorList>
    </citation>
    <scope>NUCLEOTIDE SEQUENCE</scope>
    <source>
        <strain evidence="13">CBS 627.86</strain>
    </source>
</reference>
<dbReference type="PROSITE" id="PS50800">
    <property type="entry name" value="SAP"/>
    <property type="match status" value="1"/>
</dbReference>
<keyword evidence="6" id="KW-0833">Ubl conjugation pathway</keyword>